<keyword evidence="4" id="KW-0804">Transcription</keyword>
<evidence type="ECO:0000313" key="9">
    <source>
        <dbReference type="Proteomes" id="UP001327560"/>
    </source>
</evidence>
<proteinExistence type="predicted"/>
<dbReference type="Gene3D" id="1.20.5.170">
    <property type="match status" value="1"/>
</dbReference>
<name>A0AAQ3Q8I1_9LILI</name>
<evidence type="ECO:0000256" key="5">
    <source>
        <dbReference type="ARBA" id="ARBA00023242"/>
    </source>
</evidence>
<feature type="domain" description="BZIP" evidence="7">
    <location>
        <begin position="30"/>
        <end position="82"/>
    </location>
</feature>
<comment type="subcellular location">
    <subcellularLocation>
        <location evidence="1">Nucleus</location>
    </subcellularLocation>
</comment>
<evidence type="ECO:0000313" key="8">
    <source>
        <dbReference type="EMBL" id="WOK99594.1"/>
    </source>
</evidence>
<organism evidence="8 9">
    <name type="scientific">Canna indica</name>
    <name type="common">Indian-shot</name>
    <dbReference type="NCBI Taxonomy" id="4628"/>
    <lineage>
        <taxon>Eukaryota</taxon>
        <taxon>Viridiplantae</taxon>
        <taxon>Streptophyta</taxon>
        <taxon>Embryophyta</taxon>
        <taxon>Tracheophyta</taxon>
        <taxon>Spermatophyta</taxon>
        <taxon>Magnoliopsida</taxon>
        <taxon>Liliopsida</taxon>
        <taxon>Zingiberales</taxon>
        <taxon>Cannaceae</taxon>
        <taxon>Canna</taxon>
    </lineage>
</organism>
<dbReference type="InterPro" id="IPR045314">
    <property type="entry name" value="bZIP_plant_GBF1"/>
</dbReference>
<sequence>MLSLGDNSLDLIGPPWADQEPDAAAISQEEVRRLRRLISNRESARRCRLRKQRRLEELRARVGRLRANNSDLADQLGRLARQCLFVRRNNDHLRAEASALWRRLDDLRRRMLSLRQLHHFVAPPPPFAACDYEQAWASLIA</sequence>
<dbReference type="PANTHER" id="PTHR45764">
    <property type="entry name" value="BZIP TRANSCRIPTION FACTOR 44"/>
    <property type="match status" value="1"/>
</dbReference>
<dbReference type="GO" id="GO:0046982">
    <property type="term" value="F:protein heterodimerization activity"/>
    <property type="evidence" value="ECO:0007669"/>
    <property type="project" value="UniProtKB-ARBA"/>
</dbReference>
<evidence type="ECO:0000256" key="2">
    <source>
        <dbReference type="ARBA" id="ARBA00023015"/>
    </source>
</evidence>
<protein>
    <recommendedName>
        <fullName evidence="7">BZIP domain-containing protein</fullName>
    </recommendedName>
</protein>
<keyword evidence="3" id="KW-0238">DNA-binding</keyword>
<keyword evidence="5" id="KW-0539">Nucleus</keyword>
<dbReference type="FunFam" id="1.20.5.170:FF:000020">
    <property type="entry name" value="BZIP transcription factor"/>
    <property type="match status" value="1"/>
</dbReference>
<dbReference type="SUPFAM" id="SSF57959">
    <property type="entry name" value="Leucine zipper domain"/>
    <property type="match status" value="1"/>
</dbReference>
<dbReference type="GO" id="GO:0000976">
    <property type="term" value="F:transcription cis-regulatory region binding"/>
    <property type="evidence" value="ECO:0007669"/>
    <property type="project" value="TreeGrafter"/>
</dbReference>
<accession>A0AAQ3Q8I1</accession>
<feature type="coiled-coil region" evidence="6">
    <location>
        <begin position="48"/>
        <end position="75"/>
    </location>
</feature>
<keyword evidence="6" id="KW-0175">Coiled coil</keyword>
<dbReference type="InterPro" id="IPR046347">
    <property type="entry name" value="bZIP_sf"/>
</dbReference>
<dbReference type="Proteomes" id="UP001327560">
    <property type="component" value="Chromosome 2"/>
</dbReference>
<reference evidence="8 9" key="1">
    <citation type="submission" date="2023-10" db="EMBL/GenBank/DDBJ databases">
        <title>Chromosome-scale genome assembly provides insights into flower coloration mechanisms of Canna indica.</title>
        <authorList>
            <person name="Li C."/>
        </authorList>
    </citation>
    <scope>NUCLEOTIDE SEQUENCE [LARGE SCALE GENOMIC DNA]</scope>
    <source>
        <tissue evidence="8">Flower</tissue>
    </source>
</reference>
<dbReference type="GO" id="GO:0005634">
    <property type="term" value="C:nucleus"/>
    <property type="evidence" value="ECO:0007669"/>
    <property type="project" value="UniProtKB-SubCell"/>
</dbReference>
<evidence type="ECO:0000256" key="6">
    <source>
        <dbReference type="SAM" id="Coils"/>
    </source>
</evidence>
<evidence type="ECO:0000256" key="3">
    <source>
        <dbReference type="ARBA" id="ARBA00023125"/>
    </source>
</evidence>
<dbReference type="SMART" id="SM00338">
    <property type="entry name" value="BRLZ"/>
    <property type="match status" value="1"/>
</dbReference>
<dbReference type="AlphaFoldDB" id="A0AAQ3Q8I1"/>
<keyword evidence="9" id="KW-1185">Reference proteome</keyword>
<dbReference type="InterPro" id="IPR004827">
    <property type="entry name" value="bZIP"/>
</dbReference>
<dbReference type="GO" id="GO:0045893">
    <property type="term" value="P:positive regulation of DNA-templated transcription"/>
    <property type="evidence" value="ECO:0007669"/>
    <property type="project" value="TreeGrafter"/>
</dbReference>
<dbReference type="PROSITE" id="PS50217">
    <property type="entry name" value="BZIP"/>
    <property type="match status" value="1"/>
</dbReference>
<evidence type="ECO:0000256" key="1">
    <source>
        <dbReference type="ARBA" id="ARBA00004123"/>
    </source>
</evidence>
<dbReference type="GO" id="GO:0003700">
    <property type="term" value="F:DNA-binding transcription factor activity"/>
    <property type="evidence" value="ECO:0007669"/>
    <property type="project" value="InterPro"/>
</dbReference>
<dbReference type="PANTHER" id="PTHR45764:SF21">
    <property type="entry name" value="OS03G0770000 PROTEIN"/>
    <property type="match status" value="1"/>
</dbReference>
<evidence type="ECO:0000256" key="4">
    <source>
        <dbReference type="ARBA" id="ARBA00023163"/>
    </source>
</evidence>
<dbReference type="EMBL" id="CP136891">
    <property type="protein sequence ID" value="WOK99594.1"/>
    <property type="molecule type" value="Genomic_DNA"/>
</dbReference>
<gene>
    <name evidence="8" type="ORF">Cni_G08306</name>
</gene>
<dbReference type="CDD" id="cd14702">
    <property type="entry name" value="bZIP_plant_GBF1"/>
    <property type="match status" value="1"/>
</dbReference>
<keyword evidence="2" id="KW-0805">Transcription regulation</keyword>
<evidence type="ECO:0000259" key="7">
    <source>
        <dbReference type="PROSITE" id="PS50217"/>
    </source>
</evidence>
<dbReference type="PROSITE" id="PS00036">
    <property type="entry name" value="BZIP_BASIC"/>
    <property type="match status" value="1"/>
</dbReference>
<dbReference type="Pfam" id="PF00170">
    <property type="entry name" value="bZIP_1"/>
    <property type="match status" value="1"/>
</dbReference>